<reference evidence="1 2" key="1">
    <citation type="submission" date="2020-01" db="EMBL/GenBank/DDBJ databases">
        <title>Genome sequence of Arachis hypogaea, cultivar Shitouqi.</title>
        <authorList>
            <person name="Zhuang W."/>
            <person name="Chen H."/>
            <person name="Varshney R."/>
            <person name="Wang D."/>
            <person name="Ming R."/>
        </authorList>
    </citation>
    <scope>NUCLEOTIDE SEQUENCE [LARGE SCALE GENOMIC DNA]</scope>
    <source>
        <tissue evidence="1">Young leaf</tissue>
    </source>
</reference>
<gene>
    <name evidence="1" type="ORF">DS421_19g671550</name>
</gene>
<protein>
    <submittedName>
        <fullName evidence="1">Uncharacterized protein</fullName>
    </submittedName>
</protein>
<dbReference type="AlphaFoldDB" id="A0A6B9VF38"/>
<accession>A0A6B9VF38</accession>
<proteinExistence type="predicted"/>
<name>A0A6B9VF38_ARAHY</name>
<dbReference type="EMBL" id="CP031001">
    <property type="protein sequence ID" value="QHN79625.1"/>
    <property type="molecule type" value="Genomic_DNA"/>
</dbReference>
<dbReference type="Proteomes" id="UP000464620">
    <property type="component" value="Chromosome B09"/>
</dbReference>
<organism evidence="1 2">
    <name type="scientific">Arachis hypogaea</name>
    <name type="common">Peanut</name>
    <dbReference type="NCBI Taxonomy" id="3818"/>
    <lineage>
        <taxon>Eukaryota</taxon>
        <taxon>Viridiplantae</taxon>
        <taxon>Streptophyta</taxon>
        <taxon>Embryophyta</taxon>
        <taxon>Tracheophyta</taxon>
        <taxon>Spermatophyta</taxon>
        <taxon>Magnoliopsida</taxon>
        <taxon>eudicotyledons</taxon>
        <taxon>Gunneridae</taxon>
        <taxon>Pentapetalae</taxon>
        <taxon>rosids</taxon>
        <taxon>fabids</taxon>
        <taxon>Fabales</taxon>
        <taxon>Fabaceae</taxon>
        <taxon>Papilionoideae</taxon>
        <taxon>50 kb inversion clade</taxon>
        <taxon>dalbergioids sensu lato</taxon>
        <taxon>Dalbergieae</taxon>
        <taxon>Pterocarpus clade</taxon>
        <taxon>Arachis</taxon>
    </lineage>
</organism>
<sequence length="58" mass="6965">MDLLHVRKQLKPTFHEMEHITGSIHEMAKPSLTQTNWWTLAEPTTKYFYILCSYNKRV</sequence>
<evidence type="ECO:0000313" key="1">
    <source>
        <dbReference type="EMBL" id="QHN79625.1"/>
    </source>
</evidence>
<evidence type="ECO:0000313" key="2">
    <source>
        <dbReference type="Proteomes" id="UP000464620"/>
    </source>
</evidence>